<feature type="transmembrane region" description="Helical" evidence="8">
    <location>
        <begin position="130"/>
        <end position="151"/>
    </location>
</feature>
<feature type="transmembrane region" description="Helical" evidence="8">
    <location>
        <begin position="193"/>
        <end position="215"/>
    </location>
</feature>
<dbReference type="PANTHER" id="PTHR21444:SF17">
    <property type="entry name" value="STIMULATED BY RETINOIC ACID GENE 6 PROTEIN-LIKE"/>
    <property type="match status" value="1"/>
</dbReference>
<gene>
    <name evidence="9" type="primary">stra6l.1</name>
</gene>
<dbReference type="GO" id="GO:0005886">
    <property type="term" value="C:plasma membrane"/>
    <property type="evidence" value="ECO:0007669"/>
    <property type="project" value="UniProtKB-SubCell"/>
</dbReference>
<feature type="transmembrane region" description="Helical" evidence="8">
    <location>
        <begin position="487"/>
        <end position="512"/>
    </location>
</feature>
<dbReference type="Pfam" id="PF14752">
    <property type="entry name" value="RBP_receptor"/>
    <property type="match status" value="1"/>
</dbReference>
<feature type="transmembrane region" description="Helical" evidence="8">
    <location>
        <begin position="75"/>
        <end position="94"/>
    </location>
</feature>
<protein>
    <submittedName>
        <fullName evidence="9">Stra6-like, gene 1</fullName>
    </submittedName>
</protein>
<evidence type="ECO:0000256" key="6">
    <source>
        <dbReference type="ARBA" id="ARBA00023136"/>
    </source>
</evidence>
<evidence type="ECO:0000256" key="1">
    <source>
        <dbReference type="ARBA" id="ARBA00004651"/>
    </source>
</evidence>
<evidence type="ECO:0000256" key="7">
    <source>
        <dbReference type="ARBA" id="ARBA00023170"/>
    </source>
</evidence>
<dbReference type="AlphaFoldDB" id="A0A803K0Y8"/>
<keyword evidence="5 8" id="KW-1133">Transmembrane helix</keyword>
<dbReference type="InterPro" id="IPR026612">
    <property type="entry name" value="STRA6-like"/>
</dbReference>
<keyword evidence="2" id="KW-0813">Transport</keyword>
<evidence type="ECO:0000256" key="2">
    <source>
        <dbReference type="ARBA" id="ARBA00022448"/>
    </source>
</evidence>
<dbReference type="Bgee" id="ENSXETG00000038195">
    <property type="expression patterns" value="Expressed in liver and 9 other cell types or tissues"/>
</dbReference>
<dbReference type="InParanoid" id="A0A803K0Y8"/>
<evidence type="ECO:0000313" key="9">
    <source>
        <dbReference type="Ensembl" id="ENSXETP00000113971"/>
    </source>
</evidence>
<keyword evidence="4 8" id="KW-0812">Transmembrane</keyword>
<evidence type="ECO:0000256" key="8">
    <source>
        <dbReference type="SAM" id="Phobius"/>
    </source>
</evidence>
<name>A0A803K0Y8_XENTR</name>
<feature type="transmembrane region" description="Helical" evidence="8">
    <location>
        <begin position="43"/>
        <end position="63"/>
    </location>
</feature>
<dbReference type="GeneTree" id="ENSGT00940000153246"/>
<accession>A0A803K0Y8</accession>
<reference evidence="9" key="1">
    <citation type="journal article" date="2010" name="Science">
        <title>The genome of the Western clawed frog Xenopus tropicalis.</title>
        <authorList>
            <person name="Hellsten U."/>
            <person name="Harland R.M."/>
            <person name="Gilchrist M.J."/>
            <person name="Hendrix D."/>
            <person name="Jurka J."/>
            <person name="Kapitonov V."/>
            <person name="Ovcharenko I."/>
            <person name="Putnam N.H."/>
            <person name="Shu S."/>
            <person name="Taher L."/>
            <person name="Blitz I.L."/>
            <person name="Blumberg B."/>
            <person name="Dichmann D.S."/>
            <person name="Dubchak I."/>
            <person name="Amaya E."/>
            <person name="Detter J.C."/>
            <person name="Fletcher R."/>
            <person name="Gerhard D.S."/>
            <person name="Goodstein D."/>
            <person name="Graves T."/>
            <person name="Grigoriev I.V."/>
            <person name="Grimwood J."/>
            <person name="Kawashima T."/>
            <person name="Lindquist E."/>
            <person name="Lucas S.M."/>
            <person name="Mead P.E."/>
            <person name="Mitros T."/>
            <person name="Ogino H."/>
            <person name="Ohta Y."/>
            <person name="Poliakov A.V."/>
            <person name="Pollet N."/>
            <person name="Robert J."/>
            <person name="Salamov A."/>
            <person name="Sater A.K."/>
            <person name="Schmutz J."/>
            <person name="Terry A."/>
            <person name="Vize P.D."/>
            <person name="Warren W.C."/>
            <person name="Wells D."/>
            <person name="Wills A."/>
            <person name="Wilson R.K."/>
            <person name="Zimmerman L.B."/>
            <person name="Zorn A.M."/>
            <person name="Grainger R."/>
            <person name="Grammer T."/>
            <person name="Khokha M.K."/>
            <person name="Richardson P.M."/>
            <person name="Rokhsar D.S."/>
        </authorList>
    </citation>
    <scope>NUCLEOTIDE SEQUENCE [LARGE SCALE GENOMIC DNA]</scope>
    <source>
        <strain evidence="9">Nigerian</strain>
    </source>
</reference>
<dbReference type="GO" id="GO:0034632">
    <property type="term" value="F:retinol transmembrane transporter activity"/>
    <property type="evidence" value="ECO:0007669"/>
    <property type="project" value="InterPro"/>
</dbReference>
<feature type="transmembrane region" description="Helical" evidence="8">
    <location>
        <begin position="402"/>
        <end position="429"/>
    </location>
</feature>
<proteinExistence type="predicted"/>
<comment type="subcellular location">
    <subcellularLocation>
        <location evidence="1">Cell membrane</location>
        <topology evidence="1">Multi-pass membrane protein</topology>
    </subcellularLocation>
</comment>
<feature type="transmembrane region" description="Helical" evidence="8">
    <location>
        <begin position="280"/>
        <end position="304"/>
    </location>
</feature>
<feature type="transmembrane region" description="Helical" evidence="8">
    <location>
        <begin position="338"/>
        <end position="361"/>
    </location>
</feature>
<feature type="transmembrane region" description="Helical" evidence="8">
    <location>
        <begin position="441"/>
        <end position="466"/>
    </location>
</feature>
<keyword evidence="3" id="KW-1003">Cell membrane</keyword>
<evidence type="ECO:0000256" key="4">
    <source>
        <dbReference type="ARBA" id="ARBA00022692"/>
    </source>
</evidence>
<feature type="transmembrane region" description="Helical" evidence="8">
    <location>
        <begin position="163"/>
        <end position="181"/>
    </location>
</feature>
<keyword evidence="7" id="KW-0675">Receptor</keyword>
<reference evidence="9" key="2">
    <citation type="submission" date="2021-03" db="UniProtKB">
        <authorList>
            <consortium name="Ensembl"/>
        </authorList>
    </citation>
    <scope>IDENTIFICATION</scope>
</reference>
<organism evidence="9">
    <name type="scientific">Xenopus tropicalis</name>
    <name type="common">Western clawed frog</name>
    <name type="synonym">Silurana tropicalis</name>
    <dbReference type="NCBI Taxonomy" id="8364"/>
    <lineage>
        <taxon>Eukaryota</taxon>
        <taxon>Metazoa</taxon>
        <taxon>Chordata</taxon>
        <taxon>Craniata</taxon>
        <taxon>Vertebrata</taxon>
        <taxon>Euteleostomi</taxon>
        <taxon>Amphibia</taxon>
        <taxon>Batrachia</taxon>
        <taxon>Anura</taxon>
        <taxon>Pipoidea</taxon>
        <taxon>Pipidae</taxon>
        <taxon>Xenopodinae</taxon>
        <taxon>Xenopus</taxon>
        <taxon>Silurana</taxon>
    </lineage>
</organism>
<sequence>MDSHWTAPLTQSRIQMSSDENIVDFQEDKMENSTCTKYVDMELFLHCSLVPSILIILALSFLEKRVNKSKLDNKFYLLSGRFGIVIPLDLIGTFSNRWTYGFAFGAIANQVLSLFSEEYLPIGVPTWAKALSLFIGAIEVGLSFYPIFACLSTANKLIGSITGFLYTLTWFIIATIDIVSCPDGNVIGRYENIIFYWPCLLCFIFLLIRFVYLFIKSIRVIIGVEDVIDEGNCFLPIHQAEHVKRLFRKPVVEKKSWFARKIYDSDPCFKFPSRMIGTTVLSLLCLYIFVTIEFKFIIALLRLLTNFEGLLEDPKSDFYVFNESITTVKEFHSALEGVWFFSIFLASAITVSYIFHILVCYRKHMKRLWIGNRSFLPVKFQVPSPYESVAAIARYSGWQVAYLLWGYIIMHIVQIILGLAFAYAFVYPIKHGEALKLFKGLGIFILTIGIVIALMMLQVVLARLFFLQQKISCNDKQKPLALNNRKAFHNFNYFFFFYNVIVGLSACLLRLLRSVILGSWLIARIDRSILQRGFESGDTGYTTWIGMIYVDHYHTNPVLVSFCNILLTKRAEKTVRECSSYHGFSDSGSNIQARTRWLLYYTLLKNPRLILQRKMKELGDAELSKAITHARTVQATVMEAGVRNIFELPIDVNCVEIRERRSFDSKQVTGNDSEY</sequence>
<keyword evidence="6 8" id="KW-0472">Membrane</keyword>
<dbReference type="Ensembl" id="ENSXETT00000109523">
    <property type="protein sequence ID" value="ENSXETP00000113971"/>
    <property type="gene ID" value="ENSXETG00000038195"/>
</dbReference>
<evidence type="ECO:0000256" key="5">
    <source>
        <dbReference type="ARBA" id="ARBA00022989"/>
    </source>
</evidence>
<dbReference type="PANTHER" id="PTHR21444">
    <property type="entry name" value="COILED-COIL DOMAIN-CONTAINING PROTEIN 180"/>
    <property type="match status" value="1"/>
</dbReference>
<dbReference type="GO" id="GO:0038023">
    <property type="term" value="F:signaling receptor activity"/>
    <property type="evidence" value="ECO:0007669"/>
    <property type="project" value="InterPro"/>
</dbReference>
<evidence type="ECO:0000256" key="3">
    <source>
        <dbReference type="ARBA" id="ARBA00022475"/>
    </source>
</evidence>